<feature type="compositionally biased region" description="Polar residues" evidence="2">
    <location>
        <begin position="89"/>
        <end position="104"/>
    </location>
</feature>
<comment type="caution">
    <text evidence="4">The sequence shown here is derived from an EMBL/GenBank/DDBJ whole genome shotgun (WGS) entry which is preliminary data.</text>
</comment>
<dbReference type="OMA" id="MRTKPSM"/>
<evidence type="ECO:0000259" key="3">
    <source>
        <dbReference type="Pfam" id="PF03763"/>
    </source>
</evidence>
<proteinExistence type="inferred from homology"/>
<feature type="domain" description="Remorin C-terminal" evidence="3">
    <location>
        <begin position="208"/>
        <end position="306"/>
    </location>
</feature>
<feature type="compositionally biased region" description="Basic and acidic residues" evidence="2">
    <location>
        <begin position="140"/>
        <end position="157"/>
    </location>
</feature>
<accession>A0A2P6SFL9</accession>
<name>A0A2P6SFL9_ROSCH</name>
<evidence type="ECO:0000256" key="2">
    <source>
        <dbReference type="SAM" id="MobiDB-lite"/>
    </source>
</evidence>
<gene>
    <name evidence="4" type="ORF">RchiOBHm_Chr1g0348721</name>
</gene>
<comment type="similarity">
    <text evidence="1">Belongs to the remorin family.</text>
</comment>
<feature type="compositionally biased region" description="Polar residues" evidence="2">
    <location>
        <begin position="9"/>
        <end position="25"/>
    </location>
</feature>
<dbReference type="PANTHER" id="PTHR31471">
    <property type="entry name" value="OS02G0116800 PROTEIN"/>
    <property type="match status" value="1"/>
</dbReference>
<dbReference type="EMBL" id="PDCK01000039">
    <property type="protein sequence ID" value="PRQ57472.1"/>
    <property type="molecule type" value="Genomic_DNA"/>
</dbReference>
<feature type="region of interest" description="Disordered" evidence="2">
    <location>
        <begin position="1"/>
        <end position="108"/>
    </location>
</feature>
<dbReference type="Proteomes" id="UP000238479">
    <property type="component" value="Chromosome 1"/>
</dbReference>
<evidence type="ECO:0000256" key="1">
    <source>
        <dbReference type="ARBA" id="ARBA00005711"/>
    </source>
</evidence>
<evidence type="ECO:0000313" key="5">
    <source>
        <dbReference type="Proteomes" id="UP000238479"/>
    </source>
</evidence>
<keyword evidence="5" id="KW-1185">Reference proteome</keyword>
<protein>
    <submittedName>
        <fullName evidence="4">Putative remorin</fullName>
    </submittedName>
</protein>
<feature type="compositionally biased region" description="Low complexity" evidence="2">
    <location>
        <begin position="67"/>
        <end position="84"/>
    </location>
</feature>
<sequence length="343" mass="38264">MMSGARMRSSLSDSPKTTKATNNGPPLSARTFRGSAKPTSKVTPRVAGAWSMSPLMEALPGSPPPVGSSGSSPISSLSSKTCSPKSEKTSFFSDMPTNASTPRNQDGLENAKDYGRLCLTNFQNNPHKGSCLSKLSMASDPHHEIVEHQSNSEREERSVDEEDSHLACGEQSTNEESDGGGSPIAGRDKLMERPKPYHEFLDEVKKQELQAEVEAWKKAEQMRLMTKLRREEAAIEEWEFKQTSKALKDIKKLEIKLEKQRAKAVENTWKTISLTKEEANRRKIRARQCTIGRISAVSENYQKSNSSTKSLIWNKLTVYCKSMYFKSVQGKVPTSSERQRSLK</sequence>
<dbReference type="OrthoDB" id="1407062at2759"/>
<dbReference type="InterPro" id="IPR005516">
    <property type="entry name" value="Remorin_C"/>
</dbReference>
<feature type="region of interest" description="Disordered" evidence="2">
    <location>
        <begin position="140"/>
        <end position="189"/>
    </location>
</feature>
<evidence type="ECO:0000313" key="4">
    <source>
        <dbReference type="EMBL" id="PRQ57472.1"/>
    </source>
</evidence>
<organism evidence="4 5">
    <name type="scientific">Rosa chinensis</name>
    <name type="common">China rose</name>
    <dbReference type="NCBI Taxonomy" id="74649"/>
    <lineage>
        <taxon>Eukaryota</taxon>
        <taxon>Viridiplantae</taxon>
        <taxon>Streptophyta</taxon>
        <taxon>Embryophyta</taxon>
        <taxon>Tracheophyta</taxon>
        <taxon>Spermatophyta</taxon>
        <taxon>Magnoliopsida</taxon>
        <taxon>eudicotyledons</taxon>
        <taxon>Gunneridae</taxon>
        <taxon>Pentapetalae</taxon>
        <taxon>rosids</taxon>
        <taxon>fabids</taxon>
        <taxon>Rosales</taxon>
        <taxon>Rosaceae</taxon>
        <taxon>Rosoideae</taxon>
        <taxon>Rosoideae incertae sedis</taxon>
        <taxon>Rosa</taxon>
    </lineage>
</organism>
<dbReference type="PANTHER" id="PTHR31471:SF66">
    <property type="entry name" value="CARBOXY-TERMINAL REGION REMORIN"/>
    <property type="match status" value="1"/>
</dbReference>
<dbReference type="Pfam" id="PF03763">
    <property type="entry name" value="Remorin_C"/>
    <property type="match status" value="1"/>
</dbReference>
<dbReference type="Gramene" id="PRQ57472">
    <property type="protein sequence ID" value="PRQ57472"/>
    <property type="gene ID" value="RchiOBHm_Chr1g0348721"/>
</dbReference>
<reference evidence="4 5" key="1">
    <citation type="journal article" date="2018" name="Nat. Genet.">
        <title>The Rosa genome provides new insights in the design of modern roses.</title>
        <authorList>
            <person name="Bendahmane M."/>
        </authorList>
    </citation>
    <scope>NUCLEOTIDE SEQUENCE [LARGE SCALE GENOMIC DNA]</scope>
    <source>
        <strain evidence="5">cv. Old Blush</strain>
    </source>
</reference>
<dbReference type="AlphaFoldDB" id="A0A2P6SFL9"/>